<dbReference type="PANTHER" id="PTHR24422">
    <property type="entry name" value="CHEMOTAXIS PROTEIN METHYLTRANSFERASE"/>
    <property type="match status" value="1"/>
</dbReference>
<dbReference type="Proteomes" id="UP000236728">
    <property type="component" value="Unassembled WGS sequence"/>
</dbReference>
<dbReference type="GO" id="GO:0008983">
    <property type="term" value="F:protein-glutamate O-methyltransferase activity"/>
    <property type="evidence" value="ECO:0007669"/>
    <property type="project" value="UniProtKB-EC"/>
</dbReference>
<dbReference type="InterPro" id="IPR050903">
    <property type="entry name" value="Bact_Chemotaxis_MeTrfase"/>
</dbReference>
<dbReference type="Pfam" id="PF01739">
    <property type="entry name" value="CheR"/>
    <property type="match status" value="1"/>
</dbReference>
<evidence type="ECO:0000256" key="1">
    <source>
        <dbReference type="ARBA" id="ARBA00001541"/>
    </source>
</evidence>
<dbReference type="InterPro" id="IPR022641">
    <property type="entry name" value="CheR_N"/>
</dbReference>
<evidence type="ECO:0000256" key="4">
    <source>
        <dbReference type="ARBA" id="ARBA00022679"/>
    </source>
</evidence>
<keyword evidence="3 7" id="KW-0489">Methyltransferase</keyword>
<dbReference type="OrthoDB" id="9816309at2"/>
<keyword evidence="8" id="KW-1185">Reference proteome</keyword>
<evidence type="ECO:0000313" key="7">
    <source>
        <dbReference type="EMBL" id="SEF62015.1"/>
    </source>
</evidence>
<dbReference type="RefSeq" id="WP_103931513.1">
    <property type="nucleotide sequence ID" value="NZ_FNVA01000001.1"/>
</dbReference>
<dbReference type="InterPro" id="IPR026024">
    <property type="entry name" value="Chemotaxis_MeTrfase_CheR"/>
</dbReference>
<evidence type="ECO:0000313" key="8">
    <source>
        <dbReference type="Proteomes" id="UP000236728"/>
    </source>
</evidence>
<accession>A0A1H5TGR5</accession>
<dbReference type="InterPro" id="IPR000780">
    <property type="entry name" value="CheR_MeTrfase"/>
</dbReference>
<evidence type="ECO:0000256" key="5">
    <source>
        <dbReference type="ARBA" id="ARBA00022691"/>
    </source>
</evidence>
<keyword evidence="5" id="KW-0949">S-adenosyl-L-methionine</keyword>
<dbReference type="SUPFAM" id="SSF53335">
    <property type="entry name" value="S-adenosyl-L-methionine-dependent methyltransferases"/>
    <property type="match status" value="1"/>
</dbReference>
<proteinExistence type="predicted"/>
<evidence type="ECO:0000256" key="2">
    <source>
        <dbReference type="ARBA" id="ARBA00012534"/>
    </source>
</evidence>
<evidence type="ECO:0000256" key="3">
    <source>
        <dbReference type="ARBA" id="ARBA00022603"/>
    </source>
</evidence>
<organism evidence="7 8">
    <name type="scientific">Bryocella elongata</name>
    <dbReference type="NCBI Taxonomy" id="863522"/>
    <lineage>
        <taxon>Bacteria</taxon>
        <taxon>Pseudomonadati</taxon>
        <taxon>Acidobacteriota</taxon>
        <taxon>Terriglobia</taxon>
        <taxon>Terriglobales</taxon>
        <taxon>Acidobacteriaceae</taxon>
        <taxon>Bryocella</taxon>
    </lineage>
</organism>
<comment type="catalytic activity">
    <reaction evidence="1">
        <text>L-glutamyl-[protein] + S-adenosyl-L-methionine = [protein]-L-glutamate 5-O-methyl ester + S-adenosyl-L-homocysteine</text>
        <dbReference type="Rhea" id="RHEA:24452"/>
        <dbReference type="Rhea" id="RHEA-COMP:10208"/>
        <dbReference type="Rhea" id="RHEA-COMP:10311"/>
        <dbReference type="ChEBI" id="CHEBI:29973"/>
        <dbReference type="ChEBI" id="CHEBI:57856"/>
        <dbReference type="ChEBI" id="CHEBI:59789"/>
        <dbReference type="ChEBI" id="CHEBI:82795"/>
        <dbReference type="EC" id="2.1.1.80"/>
    </reaction>
</comment>
<reference evidence="7 8" key="1">
    <citation type="submission" date="2016-10" db="EMBL/GenBank/DDBJ databases">
        <authorList>
            <person name="de Groot N.N."/>
        </authorList>
    </citation>
    <scope>NUCLEOTIDE SEQUENCE [LARGE SCALE GENOMIC DNA]</scope>
    <source>
        <strain evidence="7 8">DSM 22489</strain>
    </source>
</reference>
<dbReference type="InterPro" id="IPR029063">
    <property type="entry name" value="SAM-dependent_MTases_sf"/>
</dbReference>
<dbReference type="PROSITE" id="PS50123">
    <property type="entry name" value="CHER"/>
    <property type="match status" value="1"/>
</dbReference>
<dbReference type="AlphaFoldDB" id="A0A1H5TGR5"/>
<dbReference type="Pfam" id="PF03705">
    <property type="entry name" value="CheR_N"/>
    <property type="match status" value="1"/>
</dbReference>
<dbReference type="SUPFAM" id="SSF47757">
    <property type="entry name" value="Chemotaxis receptor methyltransferase CheR, N-terminal domain"/>
    <property type="match status" value="1"/>
</dbReference>
<keyword evidence="4 7" id="KW-0808">Transferase</keyword>
<sequence>MSALAAPVFPSRSSLTPRDFDRIRKLAFDYCGLDIEPGKEELVASRLGKIMRKLNIATYSEYYDHVTGDKSEQALITMIDSLTTNHTSFFREQQHFDFLHATILPALANRQQIDVWSAACSSGEEPYTVAFSIRDYFNGGGPALKILATDISTRILEKAQKATYSMDHVKGIPMPTMQKYFLRGQGEWANHFKVKPEIRSSVQFRRLNLSEPLQNMQTQFPLILCRNVMIYFNARTQEELVDRLAQQLEPGGYLFIGHSESLNRIKHSLEYVRPAIYRRPGTLRPAGPPRRSAA</sequence>
<dbReference type="EC" id="2.1.1.80" evidence="2"/>
<gene>
    <name evidence="7" type="ORF">SAMN05421819_0605</name>
</gene>
<dbReference type="Gene3D" id="1.10.155.10">
    <property type="entry name" value="Chemotaxis receptor methyltransferase CheR, N-terminal domain"/>
    <property type="match status" value="1"/>
</dbReference>
<name>A0A1H5TGR5_9BACT</name>
<dbReference type="EMBL" id="FNVA01000001">
    <property type="protein sequence ID" value="SEF62015.1"/>
    <property type="molecule type" value="Genomic_DNA"/>
</dbReference>
<dbReference type="Gene3D" id="3.40.50.150">
    <property type="entry name" value="Vaccinia Virus protein VP39"/>
    <property type="match status" value="1"/>
</dbReference>
<dbReference type="InterPro" id="IPR036804">
    <property type="entry name" value="CheR_N_sf"/>
</dbReference>
<dbReference type="InterPro" id="IPR022642">
    <property type="entry name" value="CheR_C"/>
</dbReference>
<evidence type="ECO:0000259" key="6">
    <source>
        <dbReference type="PROSITE" id="PS50123"/>
    </source>
</evidence>
<dbReference type="PANTHER" id="PTHR24422:SF26">
    <property type="entry name" value="CHEMOTAXIS PROTEIN METHYLTRANSFERASE"/>
    <property type="match status" value="1"/>
</dbReference>
<protein>
    <recommendedName>
        <fullName evidence="2">protein-glutamate O-methyltransferase</fullName>
        <ecNumber evidence="2">2.1.1.80</ecNumber>
    </recommendedName>
</protein>
<dbReference type="GO" id="GO:0032259">
    <property type="term" value="P:methylation"/>
    <property type="evidence" value="ECO:0007669"/>
    <property type="project" value="UniProtKB-KW"/>
</dbReference>
<dbReference type="PRINTS" id="PR00996">
    <property type="entry name" value="CHERMTFRASE"/>
</dbReference>
<feature type="domain" description="CheR-type methyltransferase" evidence="6">
    <location>
        <begin position="8"/>
        <end position="282"/>
    </location>
</feature>
<dbReference type="PIRSF" id="PIRSF000410">
    <property type="entry name" value="CheR"/>
    <property type="match status" value="1"/>
</dbReference>
<dbReference type="SMART" id="SM00138">
    <property type="entry name" value="MeTrc"/>
    <property type="match status" value="1"/>
</dbReference>